<feature type="compositionally biased region" description="Low complexity" evidence="1">
    <location>
        <begin position="191"/>
        <end position="208"/>
    </location>
</feature>
<organism evidence="3 4">
    <name type="scientific">Exiguobacterium alkaliphilum</name>
    <dbReference type="NCBI Taxonomy" id="1428684"/>
    <lineage>
        <taxon>Bacteria</taxon>
        <taxon>Bacillati</taxon>
        <taxon>Bacillota</taxon>
        <taxon>Bacilli</taxon>
        <taxon>Bacillales</taxon>
        <taxon>Bacillales Family XII. Incertae Sedis</taxon>
        <taxon>Exiguobacterium</taxon>
    </lineage>
</organism>
<dbReference type="RefSeq" id="WP_034816541.1">
    <property type="nucleotide sequence ID" value="NZ_JANIEK010000051.1"/>
</dbReference>
<proteinExistence type="predicted"/>
<dbReference type="Proteomes" id="UP001206821">
    <property type="component" value="Unassembled WGS sequence"/>
</dbReference>
<accession>A0ABT2KZV8</accession>
<protein>
    <submittedName>
        <fullName evidence="3">Replication initiator protein A</fullName>
    </submittedName>
</protein>
<evidence type="ECO:0000256" key="1">
    <source>
        <dbReference type="SAM" id="MobiDB-lite"/>
    </source>
</evidence>
<keyword evidence="4" id="KW-1185">Reference proteome</keyword>
<comment type="caution">
    <text evidence="3">The sequence shown here is derived from an EMBL/GenBank/DDBJ whole genome shotgun (WGS) entry which is preliminary data.</text>
</comment>
<gene>
    <name evidence="3" type="ORF">NQG31_11370</name>
</gene>
<evidence type="ECO:0000259" key="2">
    <source>
        <dbReference type="Pfam" id="PF06970"/>
    </source>
</evidence>
<sequence>MSHYFTRDDRDQLIYYQVPKVLIVGEAYRDMKPNTKLVYILLLDQVKLSMQNDWQDDGKYYVRLGAEKAEELLGMSSSTFKRCKKELADYGLLEEERDGLTRANKLFPLKLTYTDDYLIKVNSDTETAIKEDMDHAAQVNDNNMQLDKAPSLKCQNDLSGDEVTLNSPEGSNWSEQRVKMTHQEGSKRTTNKNNYINNNLSNNNDNKSVNKLVNKETVINDIRNDEDEVTIHKLTNEYRLKGLNKDIVLRVVKEVMNNRSEIKNLGGYLRSCLETTLYRTRAKKGEVTYDEKQEYIDRVFGMG</sequence>
<evidence type="ECO:0000313" key="4">
    <source>
        <dbReference type="Proteomes" id="UP001206821"/>
    </source>
</evidence>
<evidence type="ECO:0000313" key="3">
    <source>
        <dbReference type="EMBL" id="MCT4796148.1"/>
    </source>
</evidence>
<dbReference type="InterPro" id="IPR010724">
    <property type="entry name" value="RepA_N"/>
</dbReference>
<name>A0ABT2KZV8_9BACL</name>
<dbReference type="Pfam" id="PF06970">
    <property type="entry name" value="RepA_N"/>
    <property type="match status" value="1"/>
</dbReference>
<feature type="domain" description="Replication initiator A N-terminal" evidence="2">
    <location>
        <begin position="15"/>
        <end position="87"/>
    </location>
</feature>
<feature type="region of interest" description="Disordered" evidence="1">
    <location>
        <begin position="182"/>
        <end position="208"/>
    </location>
</feature>
<reference evidence="3 4" key="1">
    <citation type="submission" date="2022-07" db="EMBL/GenBank/DDBJ databases">
        <title>Genomic and pangenome structural analysis of the polyextremophile Exiguobacterium.</title>
        <authorList>
            <person name="Shen L."/>
        </authorList>
    </citation>
    <scope>NUCLEOTIDE SEQUENCE [LARGE SCALE GENOMIC DNA]</scope>
    <source>
        <strain evidence="3 4">12_1</strain>
    </source>
</reference>
<dbReference type="EMBL" id="JANIEK010000051">
    <property type="protein sequence ID" value="MCT4796148.1"/>
    <property type="molecule type" value="Genomic_DNA"/>
</dbReference>